<dbReference type="Proteomes" id="UP000593892">
    <property type="component" value="Chromosome"/>
</dbReference>
<feature type="compositionally biased region" description="Low complexity" evidence="1">
    <location>
        <begin position="187"/>
        <end position="206"/>
    </location>
</feature>
<keyword evidence="2" id="KW-0732">Signal</keyword>
<evidence type="ECO:0000313" key="5">
    <source>
        <dbReference type="Proteomes" id="UP000593892"/>
    </source>
</evidence>
<name>A0A7S7SMW1_PALFE</name>
<protein>
    <recommendedName>
        <fullName evidence="3">Tox-PL domain-containing protein</fullName>
    </recommendedName>
</protein>
<dbReference type="InterPro" id="IPR028908">
    <property type="entry name" value="Tox-PL_dom"/>
</dbReference>
<dbReference type="Pfam" id="PF15644">
    <property type="entry name" value="Gln_amidase"/>
    <property type="match status" value="1"/>
</dbReference>
<proteinExistence type="predicted"/>
<evidence type="ECO:0000256" key="2">
    <source>
        <dbReference type="SAM" id="SignalP"/>
    </source>
</evidence>
<reference evidence="4 5" key="1">
    <citation type="submission" date="2020-10" db="EMBL/GenBank/DDBJ databases">
        <title>Complete genome sequence of Paludibaculum fermentans P105T, a facultatively anaerobic acidobacterium capable of dissimilatory Fe(III) reduction.</title>
        <authorList>
            <person name="Dedysh S.N."/>
            <person name="Beletsky A.V."/>
            <person name="Kulichevskaya I.S."/>
            <person name="Mardanov A.V."/>
            <person name="Ravin N.V."/>
        </authorList>
    </citation>
    <scope>NUCLEOTIDE SEQUENCE [LARGE SCALE GENOMIC DNA]</scope>
    <source>
        <strain evidence="4 5">P105</strain>
    </source>
</reference>
<evidence type="ECO:0000259" key="3">
    <source>
        <dbReference type="Pfam" id="PF15644"/>
    </source>
</evidence>
<dbReference type="EMBL" id="CP063849">
    <property type="protein sequence ID" value="QOY90353.1"/>
    <property type="molecule type" value="Genomic_DNA"/>
</dbReference>
<dbReference type="KEGG" id="pfer:IRI77_10475"/>
<gene>
    <name evidence="4" type="ORF">IRI77_10475</name>
</gene>
<feature type="signal peptide" evidence="2">
    <location>
        <begin position="1"/>
        <end position="23"/>
    </location>
</feature>
<feature type="region of interest" description="Disordered" evidence="1">
    <location>
        <begin position="173"/>
        <end position="242"/>
    </location>
</feature>
<dbReference type="RefSeq" id="WP_194452018.1">
    <property type="nucleotide sequence ID" value="NZ_CP063849.1"/>
</dbReference>
<organism evidence="4 5">
    <name type="scientific">Paludibaculum fermentans</name>
    <dbReference type="NCBI Taxonomy" id="1473598"/>
    <lineage>
        <taxon>Bacteria</taxon>
        <taxon>Pseudomonadati</taxon>
        <taxon>Acidobacteriota</taxon>
        <taxon>Terriglobia</taxon>
        <taxon>Bryobacterales</taxon>
        <taxon>Bryobacteraceae</taxon>
        <taxon>Paludibaculum</taxon>
    </lineage>
</organism>
<sequence>MRIPQRAPFFAIVLLLLLSPLHAQNPRPPLQGGVSEEVINPDYRTRLDNQLRIGQLAGDIVGRVSLIGAELHNNGTSTAVHQIIDQEMTELEKYKRSGQYGRIAEQYNPCIQTAFSAEPHLIKAWEAEKEIDRLRVTHTGTNGRVQALVDLYNRESRAAGDLLQSAAECVRSVESKQPWNNPPAGQPPGGNNSPDSPSRPPLRGGAADNGGSGNGTSYYPRVPDPPFQSPCQPDGPGGYNFCDNPNPPPAGCICSDRPNRSRPAPPRPAPNQQQVCGPEPDWVRQYRAEGATPSLRYQVGFNQGVARCLQDQCTIQNLAMAVSAAAFPQVRALLALGSAANVLSAIVNPPGFDPSPDPYVRGNEEGARLCNWMLKLAVPVNSRRLPLVGPGGKVAIPKGFKFYQAVKTVRDWLPNINPSRCVRNCAISTVNTVRVFFGQPLEPAPPNPGRGWTDQQMESAMGARFTNIPGTDVEMYQAIERMPEGTVGVISAESLGSEPGHFFCFVKAGKQVQFWDGQTGMEAMPGNWTFRWMVVGNPLSR</sequence>
<accession>A0A7S7SMW1</accession>
<feature type="domain" description="Tox-PL" evidence="3">
    <location>
        <begin position="424"/>
        <end position="521"/>
    </location>
</feature>
<keyword evidence="5" id="KW-1185">Reference proteome</keyword>
<dbReference type="AlphaFoldDB" id="A0A7S7SMW1"/>
<feature type="chain" id="PRO_5032343331" description="Tox-PL domain-containing protein" evidence="2">
    <location>
        <begin position="24"/>
        <end position="541"/>
    </location>
</feature>
<evidence type="ECO:0000256" key="1">
    <source>
        <dbReference type="SAM" id="MobiDB-lite"/>
    </source>
</evidence>
<feature type="region of interest" description="Disordered" evidence="1">
    <location>
        <begin position="259"/>
        <end position="278"/>
    </location>
</feature>
<evidence type="ECO:0000313" key="4">
    <source>
        <dbReference type="EMBL" id="QOY90353.1"/>
    </source>
</evidence>